<name>A0A5B7GSH6_PORTR</name>
<sequence length="61" mass="7103">MRKSERRNRWPGWKEEEEGRDWCSTASQVLLGYAPELCYSASEGRPGGYGTWMPVENRTCF</sequence>
<organism evidence="1 2">
    <name type="scientific">Portunus trituberculatus</name>
    <name type="common">Swimming crab</name>
    <name type="synonym">Neptunus trituberculatus</name>
    <dbReference type="NCBI Taxonomy" id="210409"/>
    <lineage>
        <taxon>Eukaryota</taxon>
        <taxon>Metazoa</taxon>
        <taxon>Ecdysozoa</taxon>
        <taxon>Arthropoda</taxon>
        <taxon>Crustacea</taxon>
        <taxon>Multicrustacea</taxon>
        <taxon>Malacostraca</taxon>
        <taxon>Eumalacostraca</taxon>
        <taxon>Eucarida</taxon>
        <taxon>Decapoda</taxon>
        <taxon>Pleocyemata</taxon>
        <taxon>Brachyura</taxon>
        <taxon>Eubrachyura</taxon>
        <taxon>Portunoidea</taxon>
        <taxon>Portunidae</taxon>
        <taxon>Portuninae</taxon>
        <taxon>Portunus</taxon>
    </lineage>
</organism>
<proteinExistence type="predicted"/>
<evidence type="ECO:0000313" key="2">
    <source>
        <dbReference type="Proteomes" id="UP000324222"/>
    </source>
</evidence>
<protein>
    <submittedName>
        <fullName evidence="1">Uncharacterized protein</fullName>
    </submittedName>
</protein>
<reference evidence="1 2" key="1">
    <citation type="submission" date="2019-05" db="EMBL/GenBank/DDBJ databases">
        <title>Another draft genome of Portunus trituberculatus and its Hox gene families provides insights of decapod evolution.</title>
        <authorList>
            <person name="Jeong J.-H."/>
            <person name="Song I."/>
            <person name="Kim S."/>
            <person name="Choi T."/>
            <person name="Kim D."/>
            <person name="Ryu S."/>
            <person name="Kim W."/>
        </authorList>
    </citation>
    <scope>NUCLEOTIDE SEQUENCE [LARGE SCALE GENOMIC DNA]</scope>
    <source>
        <tissue evidence="1">Muscle</tissue>
    </source>
</reference>
<dbReference type="EMBL" id="VSRR010017382">
    <property type="protein sequence ID" value="MPC60305.1"/>
    <property type="molecule type" value="Genomic_DNA"/>
</dbReference>
<evidence type="ECO:0000313" key="1">
    <source>
        <dbReference type="EMBL" id="MPC60305.1"/>
    </source>
</evidence>
<accession>A0A5B7GSH6</accession>
<keyword evidence="2" id="KW-1185">Reference proteome</keyword>
<gene>
    <name evidence="1" type="ORF">E2C01_054346</name>
</gene>
<dbReference type="AlphaFoldDB" id="A0A5B7GSH6"/>
<dbReference type="Proteomes" id="UP000324222">
    <property type="component" value="Unassembled WGS sequence"/>
</dbReference>
<comment type="caution">
    <text evidence="1">The sequence shown here is derived from an EMBL/GenBank/DDBJ whole genome shotgun (WGS) entry which is preliminary data.</text>
</comment>